<evidence type="ECO:0000313" key="5">
    <source>
        <dbReference type="WBParaSite" id="ECPE_0000164901-mRNA-1"/>
    </source>
</evidence>
<dbReference type="GO" id="GO:0005543">
    <property type="term" value="F:phospholipid binding"/>
    <property type="evidence" value="ECO:0007669"/>
    <property type="project" value="InterPro"/>
</dbReference>
<dbReference type="Proteomes" id="UP000272942">
    <property type="component" value="Unassembled WGS sequence"/>
</dbReference>
<dbReference type="InterPro" id="IPR041681">
    <property type="entry name" value="PH_9"/>
</dbReference>
<evidence type="ECO:0000259" key="2">
    <source>
        <dbReference type="PROSITE" id="PS50003"/>
    </source>
</evidence>
<keyword evidence="4" id="KW-1185">Reference proteome</keyword>
<protein>
    <submittedName>
        <fullName evidence="5">PH domain-containing protein</fullName>
    </submittedName>
</protein>
<feature type="domain" description="PH" evidence="2">
    <location>
        <begin position="84"/>
        <end position="198"/>
    </location>
</feature>
<name>A0A183A3W4_9TREM</name>
<dbReference type="CDD" id="cd10571">
    <property type="entry name" value="PH_beta_spectrin"/>
    <property type="match status" value="1"/>
</dbReference>
<dbReference type="InterPro" id="IPR011993">
    <property type="entry name" value="PH-like_dom_sf"/>
</dbReference>
<dbReference type="PANTHER" id="PTHR37283:SF1">
    <property type="entry name" value="PH DOMAIN-CONTAINING PROTEIN YHR131C"/>
    <property type="match status" value="1"/>
</dbReference>
<gene>
    <name evidence="3" type="ORF">ECPE_LOCUS1649</name>
</gene>
<reference evidence="3 4" key="2">
    <citation type="submission" date="2018-11" db="EMBL/GenBank/DDBJ databases">
        <authorList>
            <consortium name="Pathogen Informatics"/>
        </authorList>
    </citation>
    <scope>NUCLEOTIDE SEQUENCE [LARGE SCALE GENOMIC DNA]</scope>
    <source>
        <strain evidence="3 4">Egypt</strain>
    </source>
</reference>
<evidence type="ECO:0000256" key="1">
    <source>
        <dbReference type="SAM" id="MobiDB-lite"/>
    </source>
</evidence>
<dbReference type="PANTHER" id="PTHR37283">
    <property type="entry name" value="PH DOMAIN-CONTAINING PROTEIN YHR131C"/>
    <property type="match status" value="1"/>
</dbReference>
<feature type="compositionally biased region" description="Basic and acidic residues" evidence="1">
    <location>
        <begin position="72"/>
        <end position="89"/>
    </location>
</feature>
<dbReference type="Gene3D" id="2.30.29.30">
    <property type="entry name" value="Pleckstrin-homology domain (PH domain)/Phosphotyrosine-binding domain (PTB)"/>
    <property type="match status" value="1"/>
</dbReference>
<feature type="compositionally biased region" description="Basic and acidic residues" evidence="1">
    <location>
        <begin position="1"/>
        <end position="31"/>
    </location>
</feature>
<feature type="compositionally biased region" description="Polar residues" evidence="1">
    <location>
        <begin position="59"/>
        <end position="68"/>
    </location>
</feature>
<dbReference type="Pfam" id="PF15410">
    <property type="entry name" value="PH_9"/>
    <property type="match status" value="1"/>
</dbReference>
<accession>A0A183A3W4</accession>
<reference evidence="5" key="1">
    <citation type="submission" date="2016-06" db="UniProtKB">
        <authorList>
            <consortium name="WormBaseParasite"/>
        </authorList>
    </citation>
    <scope>IDENTIFICATION</scope>
</reference>
<dbReference type="SUPFAM" id="SSF50729">
    <property type="entry name" value="PH domain-like"/>
    <property type="match status" value="1"/>
</dbReference>
<feature type="compositionally biased region" description="Basic residues" evidence="1">
    <location>
        <begin position="237"/>
        <end position="248"/>
    </location>
</feature>
<dbReference type="WBParaSite" id="ECPE_0000164901-mRNA-1">
    <property type="protein sequence ID" value="ECPE_0000164901-mRNA-1"/>
    <property type="gene ID" value="ECPE_0000164901"/>
</dbReference>
<feature type="region of interest" description="Disordered" evidence="1">
    <location>
        <begin position="1"/>
        <end position="89"/>
    </location>
</feature>
<feature type="compositionally biased region" description="Pro residues" evidence="1">
    <location>
        <begin position="34"/>
        <end position="43"/>
    </location>
</feature>
<dbReference type="FunFam" id="2.30.29.30:FF:000024">
    <property type="entry name" value="Spectrin beta chain"/>
    <property type="match status" value="1"/>
</dbReference>
<dbReference type="PROSITE" id="PS50003">
    <property type="entry name" value="PH_DOMAIN"/>
    <property type="match status" value="1"/>
</dbReference>
<evidence type="ECO:0000313" key="4">
    <source>
        <dbReference type="Proteomes" id="UP000272942"/>
    </source>
</evidence>
<dbReference type="EMBL" id="UZAN01012348">
    <property type="protein sequence ID" value="VDP43253.1"/>
    <property type="molecule type" value="Genomic_DNA"/>
</dbReference>
<dbReference type="AlphaFoldDB" id="A0A183A3W4"/>
<dbReference type="SMART" id="SM00233">
    <property type="entry name" value="PH"/>
    <property type="match status" value="1"/>
</dbReference>
<sequence>MQLELKARERTPETEAARRAEKERRIAEAIREFQPPPVVPVHPVPTSEAERTVVDSGVTEKTMSSIPSTPKRGRESRDSGRPAARDFEGMLNRKHEWQSGGKKAPSRSWHELYFILSASAGTLSAYKEQRIAKEKPSELYRHEAPVSLAGASAAPAFNYAKRRFVFRLKLANGGETLFQARSEEAMHEWVQVLNAVIATLPAEAVESVSGPGGRAATLPSGAAPESHTASSSSAVPGKKKFFTLGRKK</sequence>
<dbReference type="InterPro" id="IPR001849">
    <property type="entry name" value="PH_domain"/>
</dbReference>
<dbReference type="InterPro" id="IPR001605">
    <property type="entry name" value="PH_dom-spectrin-type"/>
</dbReference>
<evidence type="ECO:0000313" key="3">
    <source>
        <dbReference type="EMBL" id="VDP43253.1"/>
    </source>
</evidence>
<organism evidence="5">
    <name type="scientific">Echinostoma caproni</name>
    <dbReference type="NCBI Taxonomy" id="27848"/>
    <lineage>
        <taxon>Eukaryota</taxon>
        <taxon>Metazoa</taxon>
        <taxon>Spiralia</taxon>
        <taxon>Lophotrochozoa</taxon>
        <taxon>Platyhelminthes</taxon>
        <taxon>Trematoda</taxon>
        <taxon>Digenea</taxon>
        <taxon>Plagiorchiida</taxon>
        <taxon>Echinostomata</taxon>
        <taxon>Echinostomatoidea</taxon>
        <taxon>Echinostomatidae</taxon>
        <taxon>Echinostoma</taxon>
    </lineage>
</organism>
<dbReference type="PRINTS" id="PR00683">
    <property type="entry name" value="SPECTRINPH"/>
</dbReference>
<proteinExistence type="predicted"/>
<feature type="region of interest" description="Disordered" evidence="1">
    <location>
        <begin position="208"/>
        <end position="248"/>
    </location>
</feature>
<dbReference type="OrthoDB" id="6250595at2759"/>